<gene>
    <name evidence="6" type="ORF">GCM10010136_19140</name>
</gene>
<evidence type="ECO:0000256" key="2">
    <source>
        <dbReference type="ARBA" id="ARBA00023015"/>
    </source>
</evidence>
<evidence type="ECO:0000259" key="5">
    <source>
        <dbReference type="PROSITE" id="PS50931"/>
    </source>
</evidence>
<dbReference type="InterPro" id="IPR005119">
    <property type="entry name" value="LysR_subst-bd"/>
</dbReference>
<organism evidence="6 7">
    <name type="scientific">Limoniibacter endophyticus</name>
    <dbReference type="NCBI Taxonomy" id="1565040"/>
    <lineage>
        <taxon>Bacteria</taxon>
        <taxon>Pseudomonadati</taxon>
        <taxon>Pseudomonadota</taxon>
        <taxon>Alphaproteobacteria</taxon>
        <taxon>Hyphomicrobiales</taxon>
        <taxon>Bartonellaceae</taxon>
        <taxon>Limoniibacter</taxon>
    </lineage>
</organism>
<dbReference type="Gene3D" id="3.40.190.290">
    <property type="match status" value="1"/>
</dbReference>
<sequence>MVEKLSWDDFRLIKAIADTGTLPAAADRLGVAHSTVFRRLKQVEETHKLTLFERNGPVLTPTQLGEEIVKAAEHMQEEVDALALKLSGRELLPAGEVRVTTNDSLLVHLLTSLFAGFQKSCPDVTLDIVLSNAPLNLSRRDADIAIRATDTPPETLIGRRASRIAWALYTPVGLKEEVDAARWVTLGESMGEMKVVREVVANVEARRIAYRANTVLGLGEAIEAGIGIGYLPCFIGDVRPSLKRLAAPDARFATDLWLLTHRDLRNVPRIRSLLDYLAKELTSLRPLLEGERYPLFKEAPEA</sequence>
<evidence type="ECO:0000256" key="4">
    <source>
        <dbReference type="ARBA" id="ARBA00023163"/>
    </source>
</evidence>
<dbReference type="GO" id="GO:0043565">
    <property type="term" value="F:sequence-specific DNA binding"/>
    <property type="evidence" value="ECO:0007669"/>
    <property type="project" value="TreeGrafter"/>
</dbReference>
<keyword evidence="4" id="KW-0804">Transcription</keyword>
<keyword evidence="7" id="KW-1185">Reference proteome</keyword>
<dbReference type="SUPFAM" id="SSF46785">
    <property type="entry name" value="Winged helix' DNA-binding domain"/>
    <property type="match status" value="1"/>
</dbReference>
<protein>
    <submittedName>
        <fullName evidence="6">LysR family transcriptional regulator</fullName>
    </submittedName>
</protein>
<dbReference type="Pfam" id="PF03466">
    <property type="entry name" value="LysR_substrate"/>
    <property type="match status" value="1"/>
</dbReference>
<dbReference type="InterPro" id="IPR058163">
    <property type="entry name" value="LysR-type_TF_proteobact-type"/>
</dbReference>
<dbReference type="Pfam" id="PF00126">
    <property type="entry name" value="HTH_1"/>
    <property type="match status" value="1"/>
</dbReference>
<reference evidence="6" key="1">
    <citation type="journal article" date="2014" name="Int. J. Syst. Evol. Microbiol.">
        <title>Complete genome sequence of Corynebacterium casei LMG S-19264T (=DSM 44701T), isolated from a smear-ripened cheese.</title>
        <authorList>
            <consortium name="US DOE Joint Genome Institute (JGI-PGF)"/>
            <person name="Walter F."/>
            <person name="Albersmeier A."/>
            <person name="Kalinowski J."/>
            <person name="Ruckert C."/>
        </authorList>
    </citation>
    <scope>NUCLEOTIDE SEQUENCE</scope>
    <source>
        <strain evidence="6">KCTC 42097</strain>
    </source>
</reference>
<dbReference type="Gene3D" id="1.10.10.10">
    <property type="entry name" value="Winged helix-like DNA-binding domain superfamily/Winged helix DNA-binding domain"/>
    <property type="match status" value="1"/>
</dbReference>
<dbReference type="GO" id="GO:0006351">
    <property type="term" value="P:DNA-templated transcription"/>
    <property type="evidence" value="ECO:0007669"/>
    <property type="project" value="TreeGrafter"/>
</dbReference>
<evidence type="ECO:0000313" key="6">
    <source>
        <dbReference type="EMBL" id="GHC71857.1"/>
    </source>
</evidence>
<comment type="caution">
    <text evidence="6">The sequence shown here is derived from an EMBL/GenBank/DDBJ whole genome shotgun (WGS) entry which is preliminary data.</text>
</comment>
<comment type="similarity">
    <text evidence="1">Belongs to the LysR transcriptional regulatory family.</text>
</comment>
<dbReference type="SUPFAM" id="SSF53850">
    <property type="entry name" value="Periplasmic binding protein-like II"/>
    <property type="match status" value="1"/>
</dbReference>
<name>A0A8J3DIM7_9HYPH</name>
<keyword evidence="2" id="KW-0805">Transcription regulation</keyword>
<keyword evidence="3" id="KW-0238">DNA-binding</keyword>
<evidence type="ECO:0000313" key="7">
    <source>
        <dbReference type="Proteomes" id="UP000641137"/>
    </source>
</evidence>
<dbReference type="AlphaFoldDB" id="A0A8J3DIM7"/>
<dbReference type="EMBL" id="BMZO01000006">
    <property type="protein sequence ID" value="GHC71857.1"/>
    <property type="molecule type" value="Genomic_DNA"/>
</dbReference>
<evidence type="ECO:0000256" key="1">
    <source>
        <dbReference type="ARBA" id="ARBA00009437"/>
    </source>
</evidence>
<dbReference type="InterPro" id="IPR036390">
    <property type="entry name" value="WH_DNA-bd_sf"/>
</dbReference>
<dbReference type="PROSITE" id="PS50931">
    <property type="entry name" value="HTH_LYSR"/>
    <property type="match status" value="1"/>
</dbReference>
<dbReference type="InterPro" id="IPR036388">
    <property type="entry name" value="WH-like_DNA-bd_sf"/>
</dbReference>
<dbReference type="InterPro" id="IPR000847">
    <property type="entry name" value="LysR_HTH_N"/>
</dbReference>
<dbReference type="PANTHER" id="PTHR30537">
    <property type="entry name" value="HTH-TYPE TRANSCRIPTIONAL REGULATOR"/>
    <property type="match status" value="1"/>
</dbReference>
<proteinExistence type="inferred from homology"/>
<dbReference type="GO" id="GO:0003700">
    <property type="term" value="F:DNA-binding transcription factor activity"/>
    <property type="evidence" value="ECO:0007669"/>
    <property type="project" value="InterPro"/>
</dbReference>
<dbReference type="RefSeq" id="WP_189489783.1">
    <property type="nucleotide sequence ID" value="NZ_BMZO01000006.1"/>
</dbReference>
<accession>A0A8J3DIM7</accession>
<evidence type="ECO:0000256" key="3">
    <source>
        <dbReference type="ARBA" id="ARBA00023125"/>
    </source>
</evidence>
<dbReference type="PANTHER" id="PTHR30537:SF3">
    <property type="entry name" value="TRANSCRIPTIONAL REGULATORY PROTEIN"/>
    <property type="match status" value="1"/>
</dbReference>
<feature type="domain" description="HTH lysR-type" evidence="5">
    <location>
        <begin position="5"/>
        <end position="62"/>
    </location>
</feature>
<dbReference type="Proteomes" id="UP000641137">
    <property type="component" value="Unassembled WGS sequence"/>
</dbReference>
<reference evidence="6" key="2">
    <citation type="submission" date="2020-09" db="EMBL/GenBank/DDBJ databases">
        <authorList>
            <person name="Sun Q."/>
            <person name="Kim S."/>
        </authorList>
    </citation>
    <scope>NUCLEOTIDE SEQUENCE</scope>
    <source>
        <strain evidence="6">KCTC 42097</strain>
    </source>
</reference>